<dbReference type="Pfam" id="PF04445">
    <property type="entry name" value="SAM_MT"/>
    <property type="match status" value="1"/>
</dbReference>
<comment type="caution">
    <text evidence="1">Lacks conserved residue(s) required for the propagation of feature annotation.</text>
</comment>
<keyword evidence="1" id="KW-0949">S-adenosyl-L-methionine</keyword>
<comment type="caution">
    <text evidence="2">The sequence shown here is derived from an EMBL/GenBank/DDBJ whole genome shotgun (WGS) entry which is preliminary data.</text>
</comment>
<gene>
    <name evidence="1" type="primary">rsmJ</name>
    <name evidence="2" type="ORF">C5O18_02750</name>
</gene>
<evidence type="ECO:0000256" key="1">
    <source>
        <dbReference type="HAMAP-Rule" id="MF_01523"/>
    </source>
</evidence>
<keyword evidence="1" id="KW-0698">rRNA processing</keyword>
<name>A0A2P6AU98_9GAMM</name>
<comment type="subcellular location">
    <subcellularLocation>
        <location evidence="1">Cytoplasm</location>
    </subcellularLocation>
</comment>
<dbReference type="PANTHER" id="PTHR36112:SF1">
    <property type="entry name" value="RIBOSOMAL RNA SMALL SUBUNIT METHYLTRANSFERASE J"/>
    <property type="match status" value="1"/>
</dbReference>
<keyword evidence="1" id="KW-0489">Methyltransferase</keyword>
<dbReference type="GO" id="GO:0005737">
    <property type="term" value="C:cytoplasm"/>
    <property type="evidence" value="ECO:0007669"/>
    <property type="project" value="UniProtKB-SubCell"/>
</dbReference>
<dbReference type="OrthoDB" id="3191794at2"/>
<dbReference type="PANTHER" id="PTHR36112">
    <property type="entry name" value="RIBOSOMAL RNA SMALL SUBUNIT METHYLTRANSFERASE J"/>
    <property type="match status" value="1"/>
</dbReference>
<dbReference type="InterPro" id="IPR029063">
    <property type="entry name" value="SAM-dependent_MTases_sf"/>
</dbReference>
<dbReference type="GO" id="GO:0008990">
    <property type="term" value="F:rRNA (guanine-N2-)-methyltransferase activity"/>
    <property type="evidence" value="ECO:0007669"/>
    <property type="project" value="UniProtKB-UniRule"/>
</dbReference>
<evidence type="ECO:0000313" key="3">
    <source>
        <dbReference type="Proteomes" id="UP000243900"/>
    </source>
</evidence>
<evidence type="ECO:0000313" key="2">
    <source>
        <dbReference type="EMBL" id="PQA48953.1"/>
    </source>
</evidence>
<sequence>MPPELLADRKRDLARLASAGHAAALLLDGEGLALQALEFPLPGPVRVDFVHGEMRWRASHGAAGEMVARACGVRKGATPRIVDATAGLGRDAWLLASLGCQVQLCERSPAIAALLRDGLARAAAEPTLAATAARVTLIAEDALAHLRRLASLPPEQRPEVVYLDPMFPHRDKSALVKKDMRVFRSVVGADLDADALLAPARAVATRRVVVKRPRLAPDLAGVVPHERMTGQSNRFDLYAPAS</sequence>
<feature type="binding site" evidence="1">
    <location>
        <begin position="90"/>
        <end position="91"/>
    </location>
    <ligand>
        <name>S-adenosyl-L-methionine</name>
        <dbReference type="ChEBI" id="CHEBI:59789"/>
    </ligand>
</feature>
<dbReference type="EC" id="2.1.1.242" evidence="1"/>
<accession>A0A2P6AU98</accession>
<dbReference type="InterPro" id="IPR007536">
    <property type="entry name" value="16SrRNA_methylTrfase_J"/>
</dbReference>
<dbReference type="EMBL" id="PTQZ01000034">
    <property type="protein sequence ID" value="PQA48953.1"/>
    <property type="molecule type" value="Genomic_DNA"/>
</dbReference>
<comment type="similarity">
    <text evidence="1">Belongs to the methyltransferase superfamily. RsmJ family.</text>
</comment>
<protein>
    <recommendedName>
        <fullName evidence="1">Ribosomal RNA small subunit methyltransferase J</fullName>
        <ecNumber evidence="1">2.1.1.242</ecNumber>
    </recommendedName>
    <alternativeName>
        <fullName evidence="1">16S rRNA m2G1516 methyltransferase</fullName>
    </alternativeName>
    <alternativeName>
        <fullName evidence="1">rRNA (guanine-N(2)-)-methyltransferase</fullName>
    </alternativeName>
</protein>
<organism evidence="2 3">
    <name type="scientific">Amnimonas aquatica</name>
    <dbReference type="NCBI Taxonomy" id="2094561"/>
    <lineage>
        <taxon>Bacteria</taxon>
        <taxon>Pseudomonadati</taxon>
        <taxon>Pseudomonadota</taxon>
        <taxon>Gammaproteobacteria</taxon>
        <taxon>Moraxellales</taxon>
        <taxon>Moraxellaceae</taxon>
        <taxon>Amnimonas</taxon>
    </lineage>
</organism>
<reference evidence="3" key="1">
    <citation type="submission" date="2018-02" db="EMBL/GenBank/DDBJ databases">
        <title>Genome sequencing of Solimonas sp. HR-BB.</title>
        <authorList>
            <person name="Lee Y."/>
            <person name="Jeon C.O."/>
        </authorList>
    </citation>
    <scope>NUCLEOTIDE SEQUENCE [LARGE SCALE GENOMIC DNA]</scope>
    <source>
        <strain evidence="3">HR-E</strain>
    </source>
</reference>
<comment type="catalytic activity">
    <reaction evidence="1">
        <text>guanosine(1516) in 16S rRNA + S-adenosyl-L-methionine = N(2)-methylguanosine(1516) in 16S rRNA + S-adenosyl-L-homocysteine + H(+)</text>
        <dbReference type="Rhea" id="RHEA:43220"/>
        <dbReference type="Rhea" id="RHEA-COMP:10412"/>
        <dbReference type="Rhea" id="RHEA-COMP:10413"/>
        <dbReference type="ChEBI" id="CHEBI:15378"/>
        <dbReference type="ChEBI" id="CHEBI:57856"/>
        <dbReference type="ChEBI" id="CHEBI:59789"/>
        <dbReference type="ChEBI" id="CHEBI:74269"/>
        <dbReference type="ChEBI" id="CHEBI:74481"/>
        <dbReference type="EC" id="2.1.1.242"/>
    </reaction>
</comment>
<feature type="binding site" evidence="1">
    <location>
        <position position="164"/>
    </location>
    <ligand>
        <name>S-adenosyl-L-methionine</name>
        <dbReference type="ChEBI" id="CHEBI:59789"/>
    </ligand>
</feature>
<keyword evidence="1" id="KW-0808">Transferase</keyword>
<feature type="binding site" evidence="1">
    <location>
        <begin position="106"/>
        <end position="107"/>
    </location>
    <ligand>
        <name>S-adenosyl-L-methionine</name>
        <dbReference type="ChEBI" id="CHEBI:59789"/>
    </ligand>
</feature>
<dbReference type="HAMAP" id="MF_01523">
    <property type="entry name" value="16SrRNA_methyltr_J"/>
    <property type="match status" value="1"/>
</dbReference>
<dbReference type="SUPFAM" id="SSF53335">
    <property type="entry name" value="S-adenosyl-L-methionine-dependent methyltransferases"/>
    <property type="match status" value="1"/>
</dbReference>
<comment type="function">
    <text evidence="1">Specifically methylates the guanosine in position 1516 of 16S rRNA.</text>
</comment>
<keyword evidence="1" id="KW-0963">Cytoplasm</keyword>
<keyword evidence="3" id="KW-1185">Reference proteome</keyword>
<dbReference type="AlphaFoldDB" id="A0A2P6AU98"/>
<dbReference type="Gene3D" id="3.40.50.150">
    <property type="entry name" value="Vaccinia Virus protein VP39"/>
    <property type="match status" value="1"/>
</dbReference>
<proteinExistence type="inferred from homology"/>
<dbReference type="Proteomes" id="UP000243900">
    <property type="component" value="Unassembled WGS sequence"/>
</dbReference>